<dbReference type="InterPro" id="IPR002931">
    <property type="entry name" value="Transglutaminase-like"/>
</dbReference>
<dbReference type="PANTHER" id="PTHR46333">
    <property type="entry name" value="CYTOKINESIS PROTEIN 3"/>
    <property type="match status" value="1"/>
</dbReference>
<dbReference type="OrthoDB" id="9788327at2"/>
<sequence length="476" mass="53132">MRKVNSNKNNNTNSIRSISGIISGRIKAIALTAACLVMTSTVLTACSMEDVNEFAKDVYEGADELKKEAEEIISDVAGDGQTGQDTTTHTGSDDTSDYSELEEQIFETIAHGDYPTQEMQDAWDEIGLSDTMIAAIQKDQTGLYYYDQLTADEQSLYAQIYHILSNQGEEIYVTTTDMDEIEKVQQCVQNDHPEIFYVEGYLMNRYMTSDSDEIKAITYGGKYSLSKEKIADRRVKLSEAADAIIAGMPDTTDEYEIVKYFYDYIVLNTQYQIDCEDNQNICSVLLNKVSVCQGYAKTLQYLLQKVGMTCEMVSGTADTGNGSTAHAWDFVKVNGNWYYVDPTWGDASFTGSVPGDTEVVNYAYLCVTTADLSATHTTNEVVKLPECTATSDNYFVRENALFDSVDDTKLRNVFDRAISEGKSCVTFKCTDSAVFNEMKTYLFSDESGAIFEYLPISATKAAYLSHETTLTFMIWL</sequence>
<dbReference type="SMART" id="SM00460">
    <property type="entry name" value="TGc"/>
    <property type="match status" value="1"/>
</dbReference>
<dbReference type="RefSeq" id="WP_073389423.1">
    <property type="nucleotide sequence ID" value="NZ_FQXK01000034.1"/>
</dbReference>
<feature type="region of interest" description="Disordered" evidence="1">
    <location>
        <begin position="74"/>
        <end position="98"/>
    </location>
</feature>
<gene>
    <name evidence="3" type="ORF">SAMN02745229_03329</name>
</gene>
<evidence type="ECO:0000259" key="2">
    <source>
        <dbReference type="SMART" id="SM00460"/>
    </source>
</evidence>
<dbReference type="GeneID" id="89510694"/>
<protein>
    <submittedName>
        <fullName evidence="3">Transglutaminase-like superfamily protein</fullName>
    </submittedName>
</protein>
<dbReference type="Gene3D" id="3.10.620.30">
    <property type="match status" value="1"/>
</dbReference>
<dbReference type="Proteomes" id="UP000184278">
    <property type="component" value="Unassembled WGS sequence"/>
</dbReference>
<dbReference type="AlphaFoldDB" id="A0A1M6CF70"/>
<accession>A0A1M6CF70</accession>
<dbReference type="PANTHER" id="PTHR46333:SF2">
    <property type="entry name" value="CYTOKINESIS PROTEIN 3"/>
    <property type="match status" value="1"/>
</dbReference>
<dbReference type="InterPro" id="IPR052557">
    <property type="entry name" value="CAP/Cytokinesis_protein"/>
</dbReference>
<organism evidence="3 4">
    <name type="scientific">Butyrivibrio fibrisolvens DSM 3071</name>
    <dbReference type="NCBI Taxonomy" id="1121131"/>
    <lineage>
        <taxon>Bacteria</taxon>
        <taxon>Bacillati</taxon>
        <taxon>Bacillota</taxon>
        <taxon>Clostridia</taxon>
        <taxon>Lachnospirales</taxon>
        <taxon>Lachnospiraceae</taxon>
        <taxon>Butyrivibrio</taxon>
    </lineage>
</organism>
<dbReference type="STRING" id="1121131.SAMN02745229_03329"/>
<feature type="compositionally biased region" description="Low complexity" evidence="1">
    <location>
        <begin position="78"/>
        <end position="90"/>
    </location>
</feature>
<evidence type="ECO:0000313" key="3">
    <source>
        <dbReference type="EMBL" id="SHI59414.1"/>
    </source>
</evidence>
<dbReference type="InterPro" id="IPR038765">
    <property type="entry name" value="Papain-like_cys_pep_sf"/>
</dbReference>
<evidence type="ECO:0000256" key="1">
    <source>
        <dbReference type="SAM" id="MobiDB-lite"/>
    </source>
</evidence>
<reference evidence="4" key="1">
    <citation type="submission" date="2016-11" db="EMBL/GenBank/DDBJ databases">
        <authorList>
            <person name="Varghese N."/>
            <person name="Submissions S."/>
        </authorList>
    </citation>
    <scope>NUCLEOTIDE SEQUENCE [LARGE SCALE GENOMIC DNA]</scope>
    <source>
        <strain evidence="4">DSM 3071</strain>
    </source>
</reference>
<dbReference type="SUPFAM" id="SSF54001">
    <property type="entry name" value="Cysteine proteinases"/>
    <property type="match status" value="1"/>
</dbReference>
<name>A0A1M6CF70_BUTFI</name>
<feature type="domain" description="Transglutaminase-like" evidence="2">
    <location>
        <begin position="284"/>
        <end position="344"/>
    </location>
</feature>
<evidence type="ECO:0000313" key="4">
    <source>
        <dbReference type="Proteomes" id="UP000184278"/>
    </source>
</evidence>
<keyword evidence="4" id="KW-1185">Reference proteome</keyword>
<dbReference type="GO" id="GO:0005737">
    <property type="term" value="C:cytoplasm"/>
    <property type="evidence" value="ECO:0007669"/>
    <property type="project" value="TreeGrafter"/>
</dbReference>
<dbReference type="Pfam" id="PF01841">
    <property type="entry name" value="Transglut_core"/>
    <property type="match status" value="1"/>
</dbReference>
<dbReference type="EMBL" id="FQXK01000034">
    <property type="protein sequence ID" value="SHI59414.1"/>
    <property type="molecule type" value="Genomic_DNA"/>
</dbReference>
<proteinExistence type="predicted"/>